<evidence type="ECO:0008006" key="3">
    <source>
        <dbReference type="Google" id="ProtNLM"/>
    </source>
</evidence>
<dbReference type="AlphaFoldDB" id="A0A1B8P152"/>
<proteinExistence type="predicted"/>
<reference evidence="1 2" key="1">
    <citation type="submission" date="2016-06" db="EMBL/GenBank/DDBJ databases">
        <title>Genome sequence of halotolerant plant growth promoting strain of Halomonas elongata HEK1 isolated from salterns of Rann of Kutch, Gujarat, India.</title>
        <authorList>
            <person name="Gaba S."/>
            <person name="Singh R.N."/>
            <person name="Abrol S."/>
            <person name="Kaushik R."/>
            <person name="Saxena A.K."/>
        </authorList>
    </citation>
    <scope>NUCLEOTIDE SEQUENCE [LARGE SCALE GENOMIC DNA]</scope>
    <source>
        <strain evidence="1 2">HEK1</strain>
    </source>
</reference>
<organism evidence="1 2">
    <name type="scientific">Halomonas elongata</name>
    <dbReference type="NCBI Taxonomy" id="2746"/>
    <lineage>
        <taxon>Bacteria</taxon>
        <taxon>Pseudomonadati</taxon>
        <taxon>Pseudomonadota</taxon>
        <taxon>Gammaproteobacteria</taxon>
        <taxon>Oceanospirillales</taxon>
        <taxon>Halomonadaceae</taxon>
        <taxon>Halomonas</taxon>
    </lineage>
</organism>
<sequence>MRRDEIDNQLKEASFEFFYWFSRFEFALKENNCLKNHQPGDKAEPSWEEFQERDLPEYVASPEARRLIELHPKRQYVKGHGEAEWKPVGTSHCKNDLCRVITMLRTLRNNLFHGGKHGDIDVDSKERNLELLGSGKVVLDQLARLADFTNDYERYY</sequence>
<evidence type="ECO:0000313" key="2">
    <source>
        <dbReference type="Proteomes" id="UP000092504"/>
    </source>
</evidence>
<dbReference type="Proteomes" id="UP000092504">
    <property type="component" value="Unassembled WGS sequence"/>
</dbReference>
<gene>
    <name evidence="1" type="ORF">A8U91_00285</name>
</gene>
<evidence type="ECO:0000313" key="1">
    <source>
        <dbReference type="EMBL" id="OBX35949.1"/>
    </source>
</evidence>
<comment type="caution">
    <text evidence="1">The sequence shown here is derived from an EMBL/GenBank/DDBJ whole genome shotgun (WGS) entry which is preliminary data.</text>
</comment>
<dbReference type="EMBL" id="MAJD01000001">
    <property type="protein sequence ID" value="OBX35949.1"/>
    <property type="molecule type" value="Genomic_DNA"/>
</dbReference>
<protein>
    <recommendedName>
        <fullName evidence="3">RiboL-PSP-HEPN domain-containing protein</fullName>
    </recommendedName>
</protein>
<accession>A0A1B8P152</accession>
<name>A0A1B8P152_HALEL</name>